<comment type="subunit">
    <text evidence="6">Part of the multisubunit transport protein particle (TRAPP) complex.</text>
</comment>
<evidence type="ECO:0000256" key="5">
    <source>
        <dbReference type="ARBA" id="ARBA00038167"/>
    </source>
</evidence>
<organism evidence="7 8">
    <name type="scientific">Metschnikowia aff. pulcherrima</name>
    <dbReference type="NCBI Taxonomy" id="2163413"/>
    <lineage>
        <taxon>Eukaryota</taxon>
        <taxon>Fungi</taxon>
        <taxon>Dikarya</taxon>
        <taxon>Ascomycota</taxon>
        <taxon>Saccharomycotina</taxon>
        <taxon>Pichiomycetes</taxon>
        <taxon>Metschnikowiaceae</taxon>
        <taxon>Metschnikowia</taxon>
    </lineage>
</organism>
<evidence type="ECO:0000256" key="2">
    <source>
        <dbReference type="ARBA" id="ARBA00022824"/>
    </source>
</evidence>
<evidence type="ECO:0000313" key="7">
    <source>
        <dbReference type="EMBL" id="QBM90933.1"/>
    </source>
</evidence>
<evidence type="ECO:0000256" key="6">
    <source>
        <dbReference type="RuleBase" id="RU366065"/>
    </source>
</evidence>
<evidence type="ECO:0000313" key="8">
    <source>
        <dbReference type="Proteomes" id="UP000292447"/>
    </source>
</evidence>
<dbReference type="InterPro" id="IPR007233">
    <property type="entry name" value="TRAPPC"/>
</dbReference>
<protein>
    <recommendedName>
        <fullName evidence="6">Trafficking protein particle complex subunit</fullName>
    </recommendedName>
</protein>
<dbReference type="SMART" id="SM01399">
    <property type="entry name" value="Sybindin"/>
    <property type="match status" value="1"/>
</dbReference>
<dbReference type="Pfam" id="PF04099">
    <property type="entry name" value="Sybindin"/>
    <property type="match status" value="1"/>
</dbReference>
<dbReference type="GO" id="GO:0030008">
    <property type="term" value="C:TRAPP complex"/>
    <property type="evidence" value="ECO:0007669"/>
    <property type="project" value="UniProtKB-UniRule"/>
</dbReference>
<evidence type="ECO:0000256" key="1">
    <source>
        <dbReference type="ARBA" id="ARBA00022448"/>
    </source>
</evidence>
<proteinExistence type="inferred from homology"/>
<accession>A0A4V1AEZ5</accession>
<dbReference type="STRING" id="2163413.A0A4V1AEZ5"/>
<dbReference type="EMBL" id="CP034461">
    <property type="protein sequence ID" value="QBM90933.1"/>
    <property type="molecule type" value="Genomic_DNA"/>
</dbReference>
<keyword evidence="3 6" id="KW-0931">ER-Golgi transport</keyword>
<dbReference type="GO" id="GO:0006888">
    <property type="term" value="P:endoplasmic reticulum to Golgi vesicle-mediated transport"/>
    <property type="evidence" value="ECO:0007669"/>
    <property type="project" value="UniProtKB-UniRule"/>
</dbReference>
<dbReference type="PANTHER" id="PTHR23249">
    <property type="entry name" value="TRAFFICKING PROTEIN PARTICLE COMPLEX SUBUNIT"/>
    <property type="match status" value="1"/>
</dbReference>
<keyword evidence="2 6" id="KW-0256">Endoplasmic reticulum</keyword>
<evidence type="ECO:0000256" key="3">
    <source>
        <dbReference type="ARBA" id="ARBA00022892"/>
    </source>
</evidence>
<comment type="similarity">
    <text evidence="5">Belongs to the TRAPP small subunits family. BET5 subfamily.</text>
</comment>
<dbReference type="InterPro" id="IPR011012">
    <property type="entry name" value="Longin-like_dom_sf"/>
</dbReference>
<dbReference type="AlphaFoldDB" id="A0A4V1AEZ5"/>
<reference evidence="8" key="1">
    <citation type="submission" date="2019-03" db="EMBL/GenBank/DDBJ databases">
        <title>Snf2 controls pulcherriminic acid biosynthesis and connects pigmentation and antifungal activity of the yeast Metschnikowia pulcherrima.</title>
        <authorList>
            <person name="Gore-Lloyd D."/>
            <person name="Sumann I."/>
            <person name="Brachmann A.O."/>
            <person name="Schneeberger K."/>
            <person name="Ortiz-Merino R.A."/>
            <person name="Moreno-Beltran M."/>
            <person name="Schlaefli M."/>
            <person name="Kirner P."/>
            <person name="Santos Kron A."/>
            <person name="Wolfe K.H."/>
            <person name="Piel J."/>
            <person name="Ahrens C.H."/>
            <person name="Henk D."/>
            <person name="Freimoser F.M."/>
        </authorList>
    </citation>
    <scope>NUCLEOTIDE SEQUENCE [LARGE SCALE GENOMIC DNA]</scope>
    <source>
        <strain evidence="8">APC 1.2</strain>
    </source>
</reference>
<comment type="subcellular location">
    <subcellularLocation>
        <location evidence="6">Endoplasmic reticulum</location>
    </subcellularLocation>
    <subcellularLocation>
        <location evidence="6">Golgi apparatus</location>
        <location evidence="6">cis-Golgi network</location>
    </subcellularLocation>
</comment>
<keyword evidence="4 6" id="KW-0333">Golgi apparatus</keyword>
<dbReference type="GO" id="GO:0005794">
    <property type="term" value="C:Golgi apparatus"/>
    <property type="evidence" value="ECO:0007669"/>
    <property type="project" value="UniProtKB-SubCell"/>
</dbReference>
<keyword evidence="8" id="KW-1185">Reference proteome</keyword>
<dbReference type="SUPFAM" id="SSF64356">
    <property type="entry name" value="SNARE-like"/>
    <property type="match status" value="1"/>
</dbReference>
<dbReference type="Gene3D" id="3.30.450.70">
    <property type="match status" value="1"/>
</dbReference>
<evidence type="ECO:0000256" key="4">
    <source>
        <dbReference type="ARBA" id="ARBA00023034"/>
    </source>
</evidence>
<name>A0A4V1AEZ5_9ASCO</name>
<dbReference type="Proteomes" id="UP000292447">
    <property type="component" value="Chromosome VI"/>
</dbReference>
<dbReference type="GO" id="GO:0005783">
    <property type="term" value="C:endoplasmic reticulum"/>
    <property type="evidence" value="ECO:0007669"/>
    <property type="project" value="UniProtKB-SubCell"/>
</dbReference>
<dbReference type="PANTHER" id="PTHR23249:SF16">
    <property type="entry name" value="TRAFFICKING PROTEIN PARTICLE COMPLEX SUBUNIT 1"/>
    <property type="match status" value="1"/>
</dbReference>
<keyword evidence="1 6" id="KW-0813">Transport</keyword>
<gene>
    <name evidence="7" type="primary">MPUL0F05220</name>
    <name evidence="7" type="ORF">METSCH_F05220</name>
</gene>
<sequence>MTIHAFYIFDRHCLCIYSREYNHTQPSQGSVNQNNDSDMAKLLFGIVYSLKNLSAKLGPASPEDSLAESLFPASTNALRSFSTGKYRVHFYESLSNFKFTLVTDLEVDNLQPQLWGLYSEIFVKQVLQNALFPVEFGASKLNDPEFITLTDKFLGSLPAFV</sequence>